<evidence type="ECO:0000313" key="3">
    <source>
        <dbReference type="EMBL" id="TXL57606.1"/>
    </source>
</evidence>
<dbReference type="AlphaFoldDB" id="A0A5C8NHI9"/>
<dbReference type="InterPro" id="IPR029787">
    <property type="entry name" value="Nucleotide_cyclase"/>
</dbReference>
<dbReference type="SUPFAM" id="SSF53474">
    <property type="entry name" value="alpha/beta-Hydrolases"/>
    <property type="match status" value="1"/>
</dbReference>
<dbReference type="GO" id="GO:0035556">
    <property type="term" value="P:intracellular signal transduction"/>
    <property type="evidence" value="ECO:0007669"/>
    <property type="project" value="InterPro"/>
</dbReference>
<gene>
    <name evidence="3" type="ORF">FHP06_12505</name>
</gene>
<dbReference type="PANTHER" id="PTHR43081">
    <property type="entry name" value="ADENYLATE CYCLASE, TERMINAL-DIFFERENTIATION SPECIFIC-RELATED"/>
    <property type="match status" value="1"/>
</dbReference>
<dbReference type="InterPro" id="IPR001054">
    <property type="entry name" value="A/G_cyclase"/>
</dbReference>
<dbReference type="CDD" id="cd07302">
    <property type="entry name" value="CHD"/>
    <property type="match status" value="1"/>
</dbReference>
<dbReference type="InterPro" id="IPR050697">
    <property type="entry name" value="Adenylyl/Guanylyl_Cyclase_3/4"/>
</dbReference>
<dbReference type="PROSITE" id="PS50125">
    <property type="entry name" value="GUANYLATE_CYCLASE_2"/>
    <property type="match status" value="1"/>
</dbReference>
<dbReference type="Gene3D" id="3.40.50.1820">
    <property type="entry name" value="alpha/beta hydrolase"/>
    <property type="match status" value="1"/>
</dbReference>
<dbReference type="InterPro" id="IPR029058">
    <property type="entry name" value="AB_hydrolase_fold"/>
</dbReference>
<organism evidence="3 4">
    <name type="scientific">Aeromicrobium terrae</name>
    <dbReference type="NCBI Taxonomy" id="2498846"/>
    <lineage>
        <taxon>Bacteria</taxon>
        <taxon>Bacillati</taxon>
        <taxon>Actinomycetota</taxon>
        <taxon>Actinomycetes</taxon>
        <taxon>Propionibacteriales</taxon>
        <taxon>Nocardioidaceae</taxon>
        <taxon>Aeromicrobium</taxon>
    </lineage>
</organism>
<comment type="similarity">
    <text evidence="1">Belongs to the adenylyl cyclase class-3 family.</text>
</comment>
<dbReference type="GO" id="GO:0004016">
    <property type="term" value="F:adenylate cyclase activity"/>
    <property type="evidence" value="ECO:0007669"/>
    <property type="project" value="UniProtKB-ARBA"/>
</dbReference>
<dbReference type="OrthoDB" id="27092at2"/>
<dbReference type="SMART" id="SM00044">
    <property type="entry name" value="CYCc"/>
    <property type="match status" value="1"/>
</dbReference>
<protein>
    <submittedName>
        <fullName evidence="3">Adenylate/guanylate cyclase domain-containing protein</fullName>
    </submittedName>
</protein>
<reference evidence="3 4" key="1">
    <citation type="submission" date="2019-06" db="EMBL/GenBank/DDBJ databases">
        <title>Aeromicrobium sp. nov., isolated from a maize field.</title>
        <authorList>
            <person name="Lin S.-Y."/>
            <person name="Tsai C.-F."/>
            <person name="Young C.-C."/>
        </authorList>
    </citation>
    <scope>NUCLEOTIDE SEQUENCE [LARGE SCALE GENOMIC DNA]</scope>
    <source>
        <strain evidence="3 4">CC-CFT486</strain>
    </source>
</reference>
<keyword evidence="4" id="KW-1185">Reference proteome</keyword>
<dbReference type="EMBL" id="VDUX01000006">
    <property type="protein sequence ID" value="TXL57606.1"/>
    <property type="molecule type" value="Genomic_DNA"/>
</dbReference>
<dbReference type="Proteomes" id="UP000321571">
    <property type="component" value="Unassembled WGS sequence"/>
</dbReference>
<feature type="domain" description="Guanylate cyclase" evidence="2">
    <location>
        <begin position="279"/>
        <end position="387"/>
    </location>
</feature>
<dbReference type="PANTHER" id="PTHR43081:SF1">
    <property type="entry name" value="ADENYLATE CYCLASE, TERMINAL-DIFFERENTIATION SPECIFIC"/>
    <property type="match status" value="1"/>
</dbReference>
<comment type="caution">
    <text evidence="3">The sequence shown here is derived from an EMBL/GenBank/DDBJ whole genome shotgun (WGS) entry which is preliminary data.</text>
</comment>
<dbReference type="Pfam" id="PF00561">
    <property type="entry name" value="Abhydrolase_1"/>
    <property type="match status" value="1"/>
</dbReference>
<accession>A0A5C8NHI9</accession>
<evidence type="ECO:0000313" key="4">
    <source>
        <dbReference type="Proteomes" id="UP000321571"/>
    </source>
</evidence>
<dbReference type="Pfam" id="PF00211">
    <property type="entry name" value="Guanylate_cyc"/>
    <property type="match status" value="1"/>
</dbReference>
<dbReference type="InterPro" id="IPR000073">
    <property type="entry name" value="AB_hydrolase_1"/>
</dbReference>
<name>A0A5C8NHI9_9ACTN</name>
<dbReference type="SUPFAM" id="SSF55073">
    <property type="entry name" value="Nucleotide cyclase"/>
    <property type="match status" value="1"/>
</dbReference>
<evidence type="ECO:0000259" key="2">
    <source>
        <dbReference type="PROSITE" id="PS50125"/>
    </source>
</evidence>
<dbReference type="Gene3D" id="3.30.70.1230">
    <property type="entry name" value="Nucleotide cyclase"/>
    <property type="match status" value="1"/>
</dbReference>
<dbReference type="GO" id="GO:0009190">
    <property type="term" value="P:cyclic nucleotide biosynthetic process"/>
    <property type="evidence" value="ECO:0007669"/>
    <property type="project" value="InterPro"/>
</dbReference>
<dbReference type="RefSeq" id="WP_147687131.1">
    <property type="nucleotide sequence ID" value="NZ_VDUX01000006.1"/>
</dbReference>
<proteinExistence type="inferred from homology"/>
<sequence length="486" mass="52594">MDFGETKYAHAGEVDVAYRVFGDGPMNLVVVPGIFSHLDLFFTFDLFCDFMERFAAFGRVVTFDKRGTGLSDPTPGAAQLDARMDDIRAVMDAVGMDRAAIIGISEGGPLSLLFAATYPERTNAVVVCGSFGHVEPGSEMMRMLEDGSQVWGTGQVSIELSPGLRRSSALLRRSLGFLERASASPHMARSLVDFVKNIDIRPVLPSVQAPVLAVHRAEEAIPLEYAREIADGVPDGRLVVLEGDDHLPWVGNTTAYVNAIEEFLTGSRHEVEPERGLSTVLFTDIVSSTSQNAQLGDDAWRRLLDQHNTLVREALDTHRGREIKTIGDGFLSTFDGPARALRCAKSIVDEVGELGIAVRAGVHTGEVELYPDGDIGGMAVNLGARIGAAAGGGEVLVSSTIKDLVFGSGFRFVPRGEHELKGVPGTWPLFALEGEGVDPQPVARSVDEHLGPLDRTRVRMARRNPRTTRAISRLIMRGADKSLSQY</sequence>
<evidence type="ECO:0000256" key="1">
    <source>
        <dbReference type="ARBA" id="ARBA00005381"/>
    </source>
</evidence>